<dbReference type="Gene3D" id="6.10.250.3450">
    <property type="match status" value="1"/>
</dbReference>
<comment type="similarity">
    <text evidence="1">Belongs to the universal ribosomal protein uL29 family.</text>
</comment>
<keyword evidence="2 6" id="KW-0689">Ribosomal protein</keyword>
<evidence type="ECO:0000313" key="6">
    <source>
        <dbReference type="EMBL" id="KII73708.1"/>
    </source>
</evidence>
<sequence length="125" mass="14789">MTLPKTHELRKKTKDELLAELKNFKIELGQLKVARISQTGNTKVSRIRAVRKEIARIMTIINQQQKMNMAKFYKNKKFKPLACRPKLTRAARRKLTRHQESKLTLKQWKKKVNFPMRKFALKADA</sequence>
<dbReference type="NCBIfam" id="TIGR00012">
    <property type="entry name" value="L29"/>
    <property type="match status" value="1"/>
</dbReference>
<dbReference type="EMBL" id="JWZT01000702">
    <property type="protein sequence ID" value="KII73708.1"/>
    <property type="molecule type" value="Genomic_DNA"/>
</dbReference>
<dbReference type="HAMAP" id="MF_00374">
    <property type="entry name" value="Ribosomal_uL29"/>
    <property type="match status" value="1"/>
</dbReference>
<dbReference type="InterPro" id="IPR036049">
    <property type="entry name" value="Ribosomal_uL29_sf"/>
</dbReference>
<dbReference type="GO" id="GO:0003735">
    <property type="term" value="F:structural constituent of ribosome"/>
    <property type="evidence" value="ECO:0007669"/>
    <property type="project" value="InterPro"/>
</dbReference>
<evidence type="ECO:0000256" key="4">
    <source>
        <dbReference type="ARBA" id="ARBA00035204"/>
    </source>
</evidence>
<dbReference type="Pfam" id="PF00831">
    <property type="entry name" value="Ribosomal_L29"/>
    <property type="match status" value="1"/>
</dbReference>
<dbReference type="FunFam" id="6.10.250.3450:FF:000001">
    <property type="entry name" value="60S ribosomal protein L35"/>
    <property type="match status" value="1"/>
</dbReference>
<dbReference type="PANTHER" id="PTHR45722">
    <property type="entry name" value="60S RIBOSOMAL PROTEIN L35"/>
    <property type="match status" value="1"/>
</dbReference>
<name>A0A0C2JW88_THEKT</name>
<dbReference type="InterPro" id="IPR001854">
    <property type="entry name" value="Ribosomal_uL29"/>
</dbReference>
<evidence type="ECO:0000256" key="2">
    <source>
        <dbReference type="ARBA" id="ARBA00022980"/>
    </source>
</evidence>
<evidence type="ECO:0000256" key="3">
    <source>
        <dbReference type="ARBA" id="ARBA00023274"/>
    </source>
</evidence>
<dbReference type="Proteomes" id="UP000031668">
    <property type="component" value="Unassembled WGS sequence"/>
</dbReference>
<dbReference type="AlphaFoldDB" id="A0A0C2JW88"/>
<accession>A0A0C2JW88</accession>
<comment type="caution">
    <text evidence="6">The sequence shown here is derived from an EMBL/GenBank/DDBJ whole genome shotgun (WGS) entry which is preliminary data.</text>
</comment>
<reference evidence="6 7" key="1">
    <citation type="journal article" date="2014" name="Genome Biol. Evol.">
        <title>The genome of the myxosporean Thelohanellus kitauei shows adaptations to nutrient acquisition within its fish host.</title>
        <authorList>
            <person name="Yang Y."/>
            <person name="Xiong J."/>
            <person name="Zhou Z."/>
            <person name="Huo F."/>
            <person name="Miao W."/>
            <person name="Ran C."/>
            <person name="Liu Y."/>
            <person name="Zhang J."/>
            <person name="Feng J."/>
            <person name="Wang M."/>
            <person name="Wang M."/>
            <person name="Wang L."/>
            <person name="Yao B."/>
        </authorList>
    </citation>
    <scope>NUCLEOTIDE SEQUENCE [LARGE SCALE GENOMIC DNA]</scope>
    <source>
        <strain evidence="6">Wuqing</strain>
    </source>
</reference>
<dbReference type="InterPro" id="IPR045059">
    <property type="entry name" value="Ribosomal_uL29_euk"/>
</dbReference>
<dbReference type="OrthoDB" id="528635at2759"/>
<dbReference type="Gene3D" id="1.10.287.310">
    <property type="match status" value="1"/>
</dbReference>
<evidence type="ECO:0000313" key="7">
    <source>
        <dbReference type="Proteomes" id="UP000031668"/>
    </source>
</evidence>
<dbReference type="GO" id="GO:0000463">
    <property type="term" value="P:maturation of LSU-rRNA from tricistronic rRNA transcript (SSU-rRNA, 5.8S rRNA, LSU-rRNA)"/>
    <property type="evidence" value="ECO:0007669"/>
    <property type="project" value="InterPro"/>
</dbReference>
<dbReference type="GO" id="GO:0003729">
    <property type="term" value="F:mRNA binding"/>
    <property type="evidence" value="ECO:0007669"/>
    <property type="project" value="TreeGrafter"/>
</dbReference>
<protein>
    <recommendedName>
        <fullName evidence="4">Large ribosomal subunit protein uL29</fullName>
    </recommendedName>
    <alternativeName>
        <fullName evidence="5">60S ribosomal protein L35</fullName>
    </alternativeName>
</protein>
<dbReference type="OMA" id="VMNQKAR"/>
<dbReference type="FunFam" id="1.10.287.310:FF:000002">
    <property type="entry name" value="60S ribosomal protein L35"/>
    <property type="match status" value="1"/>
</dbReference>
<gene>
    <name evidence="6" type="ORF">RF11_14059</name>
</gene>
<evidence type="ECO:0000256" key="5">
    <source>
        <dbReference type="ARBA" id="ARBA00035334"/>
    </source>
</evidence>
<proteinExistence type="inferred from homology"/>
<dbReference type="SUPFAM" id="SSF46561">
    <property type="entry name" value="Ribosomal protein L29 (L29p)"/>
    <property type="match status" value="1"/>
</dbReference>
<keyword evidence="7" id="KW-1185">Reference proteome</keyword>
<dbReference type="GO" id="GO:0006412">
    <property type="term" value="P:translation"/>
    <property type="evidence" value="ECO:0007669"/>
    <property type="project" value="InterPro"/>
</dbReference>
<dbReference type="PANTHER" id="PTHR45722:SF2">
    <property type="entry name" value="LARGE RIBOSOMAL SUBUNIT PROTEIN UL29-RELATED"/>
    <property type="match status" value="1"/>
</dbReference>
<dbReference type="GO" id="GO:0022625">
    <property type="term" value="C:cytosolic large ribosomal subunit"/>
    <property type="evidence" value="ECO:0007669"/>
    <property type="project" value="InterPro"/>
</dbReference>
<evidence type="ECO:0000256" key="1">
    <source>
        <dbReference type="ARBA" id="ARBA00009254"/>
    </source>
</evidence>
<keyword evidence="3" id="KW-0687">Ribonucleoprotein</keyword>
<organism evidence="6 7">
    <name type="scientific">Thelohanellus kitauei</name>
    <name type="common">Myxosporean</name>
    <dbReference type="NCBI Taxonomy" id="669202"/>
    <lineage>
        <taxon>Eukaryota</taxon>
        <taxon>Metazoa</taxon>
        <taxon>Cnidaria</taxon>
        <taxon>Myxozoa</taxon>
        <taxon>Myxosporea</taxon>
        <taxon>Bivalvulida</taxon>
        <taxon>Platysporina</taxon>
        <taxon>Myxobolidae</taxon>
        <taxon>Thelohanellus</taxon>
    </lineage>
</organism>
<dbReference type="CDD" id="cd00427">
    <property type="entry name" value="Ribosomal_L29_HIP"/>
    <property type="match status" value="1"/>
</dbReference>